<keyword evidence="7" id="KW-1185">Reference proteome</keyword>
<sequence>MKNSSGIAQLVLRIALGLGFILPVLDRLGVLGPNGSAGVAWGDWKHFVDYTNTLTPFLNRTLANVMAALATLAEIIFGICLVIGYKTKQVALGAALLTLAFGLSMAVFLGIGAPFNYPVFVFTGAGLVLSGIGRYKWSIDDFTGNKI</sequence>
<dbReference type="EMBL" id="CP042437">
    <property type="protein sequence ID" value="QEC75036.1"/>
    <property type="molecule type" value="Genomic_DNA"/>
</dbReference>
<dbReference type="AlphaFoldDB" id="A0A5B8VXA2"/>
<evidence type="ECO:0000313" key="7">
    <source>
        <dbReference type="Proteomes" id="UP000321362"/>
    </source>
</evidence>
<dbReference type="Proteomes" id="UP000321362">
    <property type="component" value="Chromosome"/>
</dbReference>
<evidence type="ECO:0000313" key="6">
    <source>
        <dbReference type="EMBL" id="QEC75036.1"/>
    </source>
</evidence>
<evidence type="ECO:0000256" key="4">
    <source>
        <dbReference type="ARBA" id="ARBA00023136"/>
    </source>
</evidence>
<dbReference type="Pfam" id="PF07681">
    <property type="entry name" value="DoxX"/>
    <property type="match status" value="1"/>
</dbReference>
<dbReference type="KEGG" id="mgk:FSB76_03380"/>
<dbReference type="OrthoDB" id="676158at2"/>
<feature type="transmembrane region" description="Helical" evidence="5">
    <location>
        <begin position="117"/>
        <end position="137"/>
    </location>
</feature>
<reference evidence="6 7" key="1">
    <citation type="journal article" date="2013" name="J. Microbiol.">
        <title>Mucilaginibacter ginsenosidivorax sp. nov., with ginsenoside converting activity isolated from sediment.</title>
        <authorList>
            <person name="Kim J.K."/>
            <person name="Choi T.E."/>
            <person name="Liu Q.M."/>
            <person name="Park H.Y."/>
            <person name="Yi T.H."/>
            <person name="Yoon M.H."/>
            <person name="Kim S.C."/>
            <person name="Im W.T."/>
        </authorList>
    </citation>
    <scope>NUCLEOTIDE SEQUENCE [LARGE SCALE GENOMIC DNA]</scope>
    <source>
        <strain evidence="6 7">KHI28</strain>
    </source>
</reference>
<keyword evidence="2 5" id="KW-0812">Transmembrane</keyword>
<gene>
    <name evidence="6" type="ORF">FSB76_03380</name>
</gene>
<dbReference type="GO" id="GO:0016020">
    <property type="term" value="C:membrane"/>
    <property type="evidence" value="ECO:0007669"/>
    <property type="project" value="UniProtKB-SubCell"/>
</dbReference>
<evidence type="ECO:0000256" key="3">
    <source>
        <dbReference type="ARBA" id="ARBA00022989"/>
    </source>
</evidence>
<evidence type="ECO:0000256" key="1">
    <source>
        <dbReference type="ARBA" id="ARBA00004141"/>
    </source>
</evidence>
<evidence type="ECO:0000256" key="5">
    <source>
        <dbReference type="SAM" id="Phobius"/>
    </source>
</evidence>
<dbReference type="RefSeq" id="WP_147052191.1">
    <property type="nucleotide sequence ID" value="NZ_CP042437.1"/>
</dbReference>
<keyword evidence="3 5" id="KW-1133">Transmembrane helix</keyword>
<evidence type="ECO:0000256" key="2">
    <source>
        <dbReference type="ARBA" id="ARBA00022692"/>
    </source>
</evidence>
<dbReference type="InterPro" id="IPR032808">
    <property type="entry name" value="DoxX"/>
</dbReference>
<accession>A0A5B8VXA2</accession>
<organism evidence="6 7">
    <name type="scientific">Mucilaginibacter ginsenosidivorax</name>
    <dbReference type="NCBI Taxonomy" id="862126"/>
    <lineage>
        <taxon>Bacteria</taxon>
        <taxon>Pseudomonadati</taxon>
        <taxon>Bacteroidota</taxon>
        <taxon>Sphingobacteriia</taxon>
        <taxon>Sphingobacteriales</taxon>
        <taxon>Sphingobacteriaceae</taxon>
        <taxon>Mucilaginibacter</taxon>
    </lineage>
</organism>
<feature type="transmembrane region" description="Helical" evidence="5">
    <location>
        <begin position="90"/>
        <end position="111"/>
    </location>
</feature>
<protein>
    <submittedName>
        <fullName evidence="6">DoxX family membrane protein</fullName>
    </submittedName>
</protein>
<proteinExistence type="predicted"/>
<keyword evidence="4 5" id="KW-0472">Membrane</keyword>
<name>A0A5B8VXA2_9SPHI</name>
<feature type="transmembrane region" description="Helical" evidence="5">
    <location>
        <begin position="62"/>
        <end position="83"/>
    </location>
</feature>
<comment type="subcellular location">
    <subcellularLocation>
        <location evidence="1">Membrane</location>
        <topology evidence="1">Multi-pass membrane protein</topology>
    </subcellularLocation>
</comment>
<feature type="transmembrane region" description="Helical" evidence="5">
    <location>
        <begin position="7"/>
        <end position="25"/>
    </location>
</feature>